<sequence>MTKRKKSGPPSSPRKQSGKVNTPKATVTIESFLEELNNSGRKFRKSNKGHQALLRDTLQTAQRIIVKLLDSEALQKQFVRAVKKEKEVRKKSGPFNWPLEVVAKATGASSRKARKLASKRCGALEFLRERQVPVKDTAATLKKEGIEKLYSEWCKKKKQRQMAAANKPPSTPDGKVPLALWLEPSDRDQLMDQEEGARLTVLVSRVSESDGDFHVKRVVRVDSLGDQDEDEGEDEDWEESEE</sequence>
<protein>
    <submittedName>
        <fullName evidence="2">Uncharacterized protein</fullName>
    </submittedName>
</protein>
<name>A0A5D3KMD3_9BRAD</name>
<feature type="region of interest" description="Disordered" evidence="1">
    <location>
        <begin position="221"/>
        <end position="242"/>
    </location>
</feature>
<evidence type="ECO:0000313" key="2">
    <source>
        <dbReference type="EMBL" id="TYL99222.1"/>
    </source>
</evidence>
<reference evidence="2 3" key="1">
    <citation type="submission" date="2019-08" db="EMBL/GenBank/DDBJ databases">
        <title>Bradyrhizobium hipponensis sp. nov., a rhizobium isolated from a Lupinus angustifolius root nodule in Tunisia.</title>
        <authorList>
            <person name="Off K."/>
            <person name="Rejili M."/>
            <person name="Mars M."/>
            <person name="Brachmann A."/>
            <person name="Marin M."/>
        </authorList>
    </citation>
    <scope>NUCLEOTIDE SEQUENCE [LARGE SCALE GENOMIC DNA]</scope>
    <source>
        <strain evidence="2 3">CTAW71</strain>
    </source>
</reference>
<feature type="compositionally biased region" description="Acidic residues" evidence="1">
    <location>
        <begin position="225"/>
        <end position="242"/>
    </location>
</feature>
<dbReference type="AlphaFoldDB" id="A0A5D3KMD3"/>
<dbReference type="EMBL" id="VSSS01000008">
    <property type="protein sequence ID" value="TYL99222.1"/>
    <property type="molecule type" value="Genomic_DNA"/>
</dbReference>
<dbReference type="Proteomes" id="UP000324758">
    <property type="component" value="Unassembled WGS sequence"/>
</dbReference>
<evidence type="ECO:0000256" key="1">
    <source>
        <dbReference type="SAM" id="MobiDB-lite"/>
    </source>
</evidence>
<feature type="compositionally biased region" description="Polar residues" evidence="1">
    <location>
        <begin position="13"/>
        <end position="25"/>
    </location>
</feature>
<keyword evidence="3" id="KW-1185">Reference proteome</keyword>
<accession>A0A5D3KMD3</accession>
<organism evidence="2 3">
    <name type="scientific">Bradyrhizobium rifense</name>
    <dbReference type="NCBI Taxonomy" id="515499"/>
    <lineage>
        <taxon>Bacteria</taxon>
        <taxon>Pseudomonadati</taxon>
        <taxon>Pseudomonadota</taxon>
        <taxon>Alphaproteobacteria</taxon>
        <taxon>Hyphomicrobiales</taxon>
        <taxon>Nitrobacteraceae</taxon>
        <taxon>Bradyrhizobium</taxon>
    </lineage>
</organism>
<evidence type="ECO:0000313" key="3">
    <source>
        <dbReference type="Proteomes" id="UP000324758"/>
    </source>
</evidence>
<proteinExistence type="predicted"/>
<dbReference type="RefSeq" id="WP_148770850.1">
    <property type="nucleotide sequence ID" value="NZ_VSSS01000008.1"/>
</dbReference>
<comment type="caution">
    <text evidence="2">The sequence shown here is derived from an EMBL/GenBank/DDBJ whole genome shotgun (WGS) entry which is preliminary data.</text>
</comment>
<feature type="region of interest" description="Disordered" evidence="1">
    <location>
        <begin position="1"/>
        <end position="25"/>
    </location>
</feature>
<gene>
    <name evidence="2" type="ORF">FXB40_03720</name>
</gene>